<dbReference type="SMART" id="SM00100">
    <property type="entry name" value="cNMP"/>
    <property type="match status" value="1"/>
</dbReference>
<accession>A0ABD2Q8X9</accession>
<feature type="domain" description="Cyclic nucleotide-binding" evidence="1">
    <location>
        <begin position="47"/>
        <end position="112"/>
    </location>
</feature>
<dbReference type="InterPro" id="IPR000595">
    <property type="entry name" value="cNMP-bd_dom"/>
</dbReference>
<dbReference type="PROSITE" id="PS50042">
    <property type="entry name" value="CNMP_BINDING_3"/>
    <property type="match status" value="1"/>
</dbReference>
<name>A0ABD2Q8X9_9PLAT</name>
<comment type="caution">
    <text evidence="2">The sequence shown here is derived from an EMBL/GenBank/DDBJ whole genome shotgun (WGS) entry which is preliminary data.</text>
</comment>
<dbReference type="InterPro" id="IPR018490">
    <property type="entry name" value="cNMP-bd_dom_sf"/>
</dbReference>
<dbReference type="Pfam" id="PF00027">
    <property type="entry name" value="cNMP_binding"/>
    <property type="match status" value="1"/>
</dbReference>
<evidence type="ECO:0000313" key="3">
    <source>
        <dbReference type="Proteomes" id="UP001626550"/>
    </source>
</evidence>
<dbReference type="EMBL" id="JBJKFK010000618">
    <property type="protein sequence ID" value="KAL3316021.1"/>
    <property type="molecule type" value="Genomic_DNA"/>
</dbReference>
<dbReference type="SUPFAM" id="SSF51206">
    <property type="entry name" value="cAMP-binding domain-like"/>
    <property type="match status" value="1"/>
</dbReference>
<dbReference type="AlphaFoldDB" id="A0ABD2Q8X9"/>
<dbReference type="CDD" id="cd00038">
    <property type="entry name" value="CAP_ED"/>
    <property type="match status" value="1"/>
</dbReference>
<dbReference type="Gene3D" id="2.60.120.10">
    <property type="entry name" value="Jelly Rolls"/>
    <property type="match status" value="1"/>
</dbReference>
<dbReference type="InterPro" id="IPR014710">
    <property type="entry name" value="RmlC-like_jellyroll"/>
</dbReference>
<proteinExistence type="predicted"/>
<protein>
    <submittedName>
        <fullName evidence="2">Patatin-like phospholipase domain-containing protein 7</fullName>
    </submittedName>
</protein>
<sequence length="273" mass="30481">MLGIGAEVKNPVLKNRQLPEYFFEPNIEDQKLDSNLEIVKMMASVRVLGHLEEKILVKLQDFVETVHLSAGSHLYRPGEPDTDIYMIKSGLIEVYLMEKDGGRYIVNRVSAGGNIHSILSVLDVLTGHPSFFKTMHAQAAVDCVIYKFPVINLLQLFSPESPILMKILQVIGIRLQNVTFTALHNYLGLSSELIQRKPCSSMSALPNLDANLTQILNKTDIKTRTRGSHRNSTATYHAVQELDRGEVPFDDASLTEIDNHVSCSPFMSSVCDL</sequence>
<organism evidence="2 3">
    <name type="scientific">Cichlidogyrus casuarinus</name>
    <dbReference type="NCBI Taxonomy" id="1844966"/>
    <lineage>
        <taxon>Eukaryota</taxon>
        <taxon>Metazoa</taxon>
        <taxon>Spiralia</taxon>
        <taxon>Lophotrochozoa</taxon>
        <taxon>Platyhelminthes</taxon>
        <taxon>Monogenea</taxon>
        <taxon>Monopisthocotylea</taxon>
        <taxon>Dactylogyridea</taxon>
        <taxon>Ancyrocephalidae</taxon>
        <taxon>Cichlidogyrus</taxon>
    </lineage>
</organism>
<evidence type="ECO:0000313" key="2">
    <source>
        <dbReference type="EMBL" id="KAL3316021.1"/>
    </source>
</evidence>
<keyword evidence="3" id="KW-1185">Reference proteome</keyword>
<gene>
    <name evidence="2" type="primary">PNPLA7</name>
    <name evidence="2" type="ORF">Ciccas_005335</name>
</gene>
<reference evidence="2 3" key="1">
    <citation type="submission" date="2024-11" db="EMBL/GenBank/DDBJ databases">
        <title>Adaptive evolution of stress response genes in parasites aligns with host niche diversity.</title>
        <authorList>
            <person name="Hahn C."/>
            <person name="Resl P."/>
        </authorList>
    </citation>
    <scope>NUCLEOTIDE SEQUENCE [LARGE SCALE GENOMIC DNA]</scope>
    <source>
        <strain evidence="2">EGGRZ-B1_66</strain>
        <tissue evidence="2">Body</tissue>
    </source>
</reference>
<dbReference type="Proteomes" id="UP001626550">
    <property type="component" value="Unassembled WGS sequence"/>
</dbReference>
<evidence type="ECO:0000259" key="1">
    <source>
        <dbReference type="PROSITE" id="PS50042"/>
    </source>
</evidence>